<dbReference type="AlphaFoldDB" id="A0A4S2HFD8"/>
<feature type="domain" description="HMA" evidence="2">
    <location>
        <begin position="41"/>
        <end position="107"/>
    </location>
</feature>
<evidence type="ECO:0000313" key="4">
    <source>
        <dbReference type="Proteomes" id="UP000305451"/>
    </source>
</evidence>
<gene>
    <name evidence="3" type="ORF">E5162_06065</name>
</gene>
<reference evidence="3 4" key="1">
    <citation type="journal article" date="2013" name="Int. J. Syst. Evol. Microbiol.">
        <title>Marinicauda pacifica gen. nov., sp. nov., a prosthecate alphaproteobacterium of the family Hyphomonadaceae isolated from deep seawater.</title>
        <authorList>
            <person name="Zhang X.Y."/>
            <person name="Li G.W."/>
            <person name="Wang C.S."/>
            <person name="Zhang Y.J."/>
            <person name="Xu X.W."/>
            <person name="Li H."/>
            <person name="Liu A."/>
            <person name="Liu C."/>
            <person name="Xie B.B."/>
            <person name="Qin Q.L."/>
            <person name="Xu Z."/>
            <person name="Chen X.L."/>
            <person name="Zhou B.C."/>
            <person name="Zhang Y.Z."/>
        </authorList>
    </citation>
    <scope>NUCLEOTIDE SEQUENCE [LARGE SCALE GENOMIC DNA]</scope>
    <source>
        <strain evidence="3 4">P-1 km-3</strain>
    </source>
</reference>
<evidence type="ECO:0000313" key="3">
    <source>
        <dbReference type="EMBL" id="TGY94825.1"/>
    </source>
</evidence>
<protein>
    <recommendedName>
        <fullName evidence="2">HMA domain-containing protein</fullName>
    </recommendedName>
</protein>
<proteinExistence type="predicted"/>
<dbReference type="RefSeq" id="WP_135944021.1">
    <property type="nucleotide sequence ID" value="NZ_BMEI01000001.1"/>
</dbReference>
<dbReference type="Proteomes" id="UP000305451">
    <property type="component" value="Unassembled WGS sequence"/>
</dbReference>
<dbReference type="Gene3D" id="3.30.70.100">
    <property type="match status" value="1"/>
</dbReference>
<name>A0A4S2HFD8_9PROT</name>
<evidence type="ECO:0000256" key="1">
    <source>
        <dbReference type="SAM" id="SignalP"/>
    </source>
</evidence>
<dbReference type="OrthoDB" id="7205933at2"/>
<dbReference type="InterPro" id="IPR006121">
    <property type="entry name" value="HMA_dom"/>
</dbReference>
<dbReference type="CDD" id="cd00371">
    <property type="entry name" value="HMA"/>
    <property type="match status" value="1"/>
</dbReference>
<dbReference type="GO" id="GO:0046872">
    <property type="term" value="F:metal ion binding"/>
    <property type="evidence" value="ECO:0007669"/>
    <property type="project" value="InterPro"/>
</dbReference>
<keyword evidence="4" id="KW-1185">Reference proteome</keyword>
<feature type="chain" id="PRO_5020648994" description="HMA domain-containing protein" evidence="1">
    <location>
        <begin position="22"/>
        <end position="111"/>
    </location>
</feature>
<organism evidence="3 4">
    <name type="scientific">Marinicauda pacifica</name>
    <dbReference type="NCBI Taxonomy" id="1133559"/>
    <lineage>
        <taxon>Bacteria</taxon>
        <taxon>Pseudomonadati</taxon>
        <taxon>Pseudomonadota</taxon>
        <taxon>Alphaproteobacteria</taxon>
        <taxon>Maricaulales</taxon>
        <taxon>Maricaulaceae</taxon>
        <taxon>Marinicauda</taxon>
    </lineage>
</organism>
<sequence>MITLFASALSAAFLGLSTAAAPEVAISSATTGETNQETHRRTVVFEVQNMSCVTCPIAVKAAMNRVDGVEQVEIDYQTREASVTFDPRRTSSVAIAQASTSAGYPAALRQD</sequence>
<dbReference type="InterPro" id="IPR036163">
    <property type="entry name" value="HMA_dom_sf"/>
</dbReference>
<keyword evidence="1" id="KW-0732">Signal</keyword>
<dbReference type="Pfam" id="PF00403">
    <property type="entry name" value="HMA"/>
    <property type="match status" value="1"/>
</dbReference>
<dbReference type="PROSITE" id="PS50846">
    <property type="entry name" value="HMA_2"/>
    <property type="match status" value="1"/>
</dbReference>
<evidence type="ECO:0000259" key="2">
    <source>
        <dbReference type="PROSITE" id="PS50846"/>
    </source>
</evidence>
<dbReference type="SUPFAM" id="SSF55008">
    <property type="entry name" value="HMA, heavy metal-associated domain"/>
    <property type="match status" value="1"/>
</dbReference>
<dbReference type="EMBL" id="SRXV01000001">
    <property type="protein sequence ID" value="TGY94825.1"/>
    <property type="molecule type" value="Genomic_DNA"/>
</dbReference>
<comment type="caution">
    <text evidence="3">The sequence shown here is derived from an EMBL/GenBank/DDBJ whole genome shotgun (WGS) entry which is preliminary data.</text>
</comment>
<feature type="signal peptide" evidence="1">
    <location>
        <begin position="1"/>
        <end position="21"/>
    </location>
</feature>
<accession>A0A4S2HFD8</accession>